<comment type="similarity">
    <text evidence="1 7">Belongs to the outer membrane factor (OMF) (TC 1.B.17) family.</text>
</comment>
<comment type="subcellular location">
    <subcellularLocation>
        <location evidence="7">Cell outer membrane</location>
        <topology evidence="7">Peripheral membrane protein</topology>
    </subcellularLocation>
</comment>
<keyword evidence="9" id="KW-1185">Reference proteome</keyword>
<comment type="function">
    <text evidence="7">CyaE is necessary for transport of calmodulin-sensitive adenylate cyclase-hemolysin (cyclolysin).</text>
</comment>
<name>A0ABV1LUN5_9BURK</name>
<proteinExistence type="inferred from homology"/>
<keyword evidence="4" id="KW-0812">Transmembrane</keyword>
<gene>
    <name evidence="8" type="ORF">N0A02_26665</name>
</gene>
<evidence type="ECO:0000256" key="7">
    <source>
        <dbReference type="PIRNR" id="PIRNR001892"/>
    </source>
</evidence>
<keyword evidence="6 7" id="KW-0998">Cell outer membrane</keyword>
<dbReference type="Gene3D" id="1.20.1600.10">
    <property type="entry name" value="Outer membrane efflux proteins (OEP)"/>
    <property type="match status" value="1"/>
</dbReference>
<evidence type="ECO:0000256" key="5">
    <source>
        <dbReference type="ARBA" id="ARBA00023136"/>
    </source>
</evidence>
<keyword evidence="7" id="KW-0354">Hemolysis</keyword>
<dbReference type="PANTHER" id="PTHR30026:SF20">
    <property type="entry name" value="OUTER MEMBRANE PROTEIN TOLC"/>
    <property type="match status" value="1"/>
</dbReference>
<keyword evidence="5 7" id="KW-0472">Membrane</keyword>
<protein>
    <recommendedName>
        <fullName evidence="7">Protein CyaE</fullName>
    </recommendedName>
</protein>
<dbReference type="InterPro" id="IPR003423">
    <property type="entry name" value="OMP_efflux"/>
</dbReference>
<dbReference type="PANTHER" id="PTHR30026">
    <property type="entry name" value="OUTER MEMBRANE PROTEIN TOLC"/>
    <property type="match status" value="1"/>
</dbReference>
<evidence type="ECO:0000256" key="6">
    <source>
        <dbReference type="ARBA" id="ARBA00023237"/>
    </source>
</evidence>
<dbReference type="SUPFAM" id="SSF56954">
    <property type="entry name" value="Outer membrane efflux proteins (OEP)"/>
    <property type="match status" value="1"/>
</dbReference>
<reference evidence="8 9" key="1">
    <citation type="journal article" date="2024" name="Chem. Sci.">
        <title>Discovery of a lagriamide polyketide by integrated genome mining, isotopic labeling, and untargeted metabolomics.</title>
        <authorList>
            <person name="Fergusson C.H."/>
            <person name="Saulog J."/>
            <person name="Paulo B.S."/>
            <person name="Wilson D.M."/>
            <person name="Liu D.Y."/>
            <person name="Morehouse N.J."/>
            <person name="Waterworth S."/>
            <person name="Barkei J."/>
            <person name="Gray C.A."/>
            <person name="Kwan J.C."/>
            <person name="Eustaquio A.S."/>
            <person name="Linington R.G."/>
        </authorList>
    </citation>
    <scope>NUCLEOTIDE SEQUENCE [LARGE SCALE GENOMIC DNA]</scope>
    <source>
        <strain evidence="8 9">RL17-338-BIF-B</strain>
    </source>
</reference>
<sequence>MSTIRSRSRWTSLLQGRQAIVGLLFLASTVSSAHMDPFDTRAAIDMTPPSTLAGDERDARACASEPLPQRLSLYEAVSRALCNNPKVQHSWANVLMNADQVGVAQAAYLPSVNANASMQRARNTYTNLGQGQPDWTTRTSSQDASLSLSWVLFDFGQRSANLTYYRRLLDLAKASHTNALQTIFEQTAEAFYNAWAGESALSAAVEAEATAEQSYRSAQRKHAAGVGTLNDELQARTAWQQATFDRINAAGLLRIAQGALCTAMGLAVDTPVAIDVDVGAQPTAQFSQSVGDLLEQAQNVNPKLRAARAQLDADKAGAARARSQALPTVSLTGNLDNDRQVAGYPGATPEKSRVIGIQISIPIFSGFGQVYRHQASEEQVNIDRADLRDAELQVATSVWQSYQTVTTRTESVNVARSEQESAQQAYEVASRRYAVGIGALLDLLTAQSALANARRQIVQSQADWRIARLQLALAIGVLDGWQGVSGTEAP</sequence>
<dbReference type="InterPro" id="IPR028351">
    <property type="entry name" value="CyaE"/>
</dbReference>
<evidence type="ECO:0000313" key="9">
    <source>
        <dbReference type="Proteomes" id="UP001469089"/>
    </source>
</evidence>
<dbReference type="InterPro" id="IPR051906">
    <property type="entry name" value="TolC-like"/>
</dbReference>
<keyword evidence="2 7" id="KW-0813">Transport</keyword>
<dbReference type="Pfam" id="PF02321">
    <property type="entry name" value="OEP"/>
    <property type="match status" value="2"/>
</dbReference>
<dbReference type="EMBL" id="JAOALG010000002">
    <property type="protein sequence ID" value="MEQ5843043.1"/>
    <property type="molecule type" value="Genomic_DNA"/>
</dbReference>
<evidence type="ECO:0000256" key="4">
    <source>
        <dbReference type="ARBA" id="ARBA00022692"/>
    </source>
</evidence>
<dbReference type="RefSeq" id="WP_349544782.1">
    <property type="nucleotide sequence ID" value="NZ_JAOALG010000002.1"/>
</dbReference>
<dbReference type="PIRSF" id="PIRSF001892">
    <property type="entry name" value="CyaE"/>
    <property type="match status" value="1"/>
</dbReference>
<evidence type="ECO:0000313" key="8">
    <source>
        <dbReference type="EMBL" id="MEQ5843043.1"/>
    </source>
</evidence>
<evidence type="ECO:0000256" key="1">
    <source>
        <dbReference type="ARBA" id="ARBA00007613"/>
    </source>
</evidence>
<dbReference type="Proteomes" id="UP001469089">
    <property type="component" value="Unassembled WGS sequence"/>
</dbReference>
<comment type="caution">
    <text evidence="8">The sequence shown here is derived from an EMBL/GenBank/DDBJ whole genome shotgun (WGS) entry which is preliminary data.</text>
</comment>
<accession>A0ABV1LUN5</accession>
<evidence type="ECO:0000256" key="2">
    <source>
        <dbReference type="ARBA" id="ARBA00022448"/>
    </source>
</evidence>
<keyword evidence="7" id="KW-0204">Cytolysis</keyword>
<keyword evidence="3" id="KW-1134">Transmembrane beta strand</keyword>
<organism evidence="8 9">
    <name type="scientific">Paraburkholderia acidicola</name>
    <dbReference type="NCBI Taxonomy" id="1912599"/>
    <lineage>
        <taxon>Bacteria</taxon>
        <taxon>Pseudomonadati</taxon>
        <taxon>Pseudomonadota</taxon>
        <taxon>Betaproteobacteria</taxon>
        <taxon>Burkholderiales</taxon>
        <taxon>Burkholderiaceae</taxon>
        <taxon>Paraburkholderia</taxon>
    </lineage>
</organism>
<evidence type="ECO:0000256" key="3">
    <source>
        <dbReference type="ARBA" id="ARBA00022452"/>
    </source>
</evidence>